<evidence type="ECO:0000313" key="1">
    <source>
        <dbReference type="EMBL" id="AYL97177.1"/>
    </source>
</evidence>
<dbReference type="Proteomes" id="UP000270046">
    <property type="component" value="Chromosome"/>
</dbReference>
<sequence length="196" mass="22802">MRYFKKQNTSAIISGNLSYDNVAERTSIRQILIKEQSGFCAYSERYIKHTDSVDIEHFDPRHKNTPNDGYYNWYATLHWLNSHKPKLIDPFLPILIPHDIDIKDRIRYEDGIFIPVNTDDIEAQNLIGFLGVNKVEVYNDRVKHINRIRTLKALCGDDNLFLRKMIEDQDNLSFATAIEHVFGLDVDALITMCLSL</sequence>
<gene>
    <name evidence="1" type="ORF">HYN43_018510</name>
</gene>
<dbReference type="KEGG" id="muh:HYN43_018510"/>
<dbReference type="AlphaFoldDB" id="A0A494VP17"/>
<evidence type="ECO:0008006" key="3">
    <source>
        <dbReference type="Google" id="ProtNLM"/>
    </source>
</evidence>
<accession>A0A494VP17</accession>
<keyword evidence="2" id="KW-1185">Reference proteome</keyword>
<proteinExistence type="predicted"/>
<reference evidence="1 2" key="1">
    <citation type="submission" date="2018-10" db="EMBL/GenBank/DDBJ databases">
        <title>Genome sequencing of Mucilaginibacter sp. HYN0043.</title>
        <authorList>
            <person name="Kim M."/>
            <person name="Yi H."/>
        </authorList>
    </citation>
    <scope>NUCLEOTIDE SEQUENCE [LARGE SCALE GENOMIC DNA]</scope>
    <source>
        <strain evidence="1 2">HYN0043</strain>
    </source>
</reference>
<name>A0A494VP17_9SPHI</name>
<dbReference type="OrthoDB" id="1346788at2"/>
<organism evidence="1 2">
    <name type="scientific">Mucilaginibacter celer</name>
    <dbReference type="NCBI Taxonomy" id="2305508"/>
    <lineage>
        <taxon>Bacteria</taxon>
        <taxon>Pseudomonadati</taxon>
        <taxon>Bacteroidota</taxon>
        <taxon>Sphingobacteriia</taxon>
        <taxon>Sphingobacteriales</taxon>
        <taxon>Sphingobacteriaceae</taxon>
        <taxon>Mucilaginibacter</taxon>
    </lineage>
</organism>
<evidence type="ECO:0000313" key="2">
    <source>
        <dbReference type="Proteomes" id="UP000270046"/>
    </source>
</evidence>
<dbReference type="EMBL" id="CP032869">
    <property type="protein sequence ID" value="AYL97177.1"/>
    <property type="molecule type" value="Genomic_DNA"/>
</dbReference>
<protein>
    <recommendedName>
        <fullName evidence="3">HNH nuclease domain-containing protein</fullName>
    </recommendedName>
</protein>
<dbReference type="RefSeq" id="WP_119410754.1">
    <property type="nucleotide sequence ID" value="NZ_CP032869.1"/>
</dbReference>